<comment type="caution">
    <text evidence="2">The sequence shown here is derived from an EMBL/GenBank/DDBJ whole genome shotgun (WGS) entry which is preliminary data.</text>
</comment>
<name>A0ABV5IW06_9ACTN</name>
<evidence type="ECO:0000256" key="1">
    <source>
        <dbReference type="SAM" id="SignalP"/>
    </source>
</evidence>
<keyword evidence="3" id="KW-1185">Reference proteome</keyword>
<accession>A0ABV5IW06</accession>
<feature type="chain" id="PRO_5046633385" evidence="1">
    <location>
        <begin position="25"/>
        <end position="748"/>
    </location>
</feature>
<evidence type="ECO:0000313" key="3">
    <source>
        <dbReference type="Proteomes" id="UP001589647"/>
    </source>
</evidence>
<dbReference type="EMBL" id="JBHMEI010000078">
    <property type="protein sequence ID" value="MFB9208447.1"/>
    <property type="molecule type" value="Genomic_DNA"/>
</dbReference>
<reference evidence="2 3" key="1">
    <citation type="submission" date="2024-09" db="EMBL/GenBank/DDBJ databases">
        <authorList>
            <person name="Sun Q."/>
            <person name="Mori K."/>
        </authorList>
    </citation>
    <scope>NUCLEOTIDE SEQUENCE [LARGE SCALE GENOMIC DNA]</scope>
    <source>
        <strain evidence="2 3">CCM 3426</strain>
    </source>
</reference>
<feature type="signal peptide" evidence="1">
    <location>
        <begin position="1"/>
        <end position="24"/>
    </location>
</feature>
<protein>
    <submittedName>
        <fullName evidence="2">Uncharacterized protein</fullName>
    </submittedName>
</protein>
<gene>
    <name evidence="2" type="ORF">ACFFV7_45210</name>
</gene>
<organism evidence="2 3">
    <name type="scientific">Nonomuraea spiralis</name>
    <dbReference type="NCBI Taxonomy" id="46182"/>
    <lineage>
        <taxon>Bacteria</taxon>
        <taxon>Bacillati</taxon>
        <taxon>Actinomycetota</taxon>
        <taxon>Actinomycetes</taxon>
        <taxon>Streptosporangiales</taxon>
        <taxon>Streptosporangiaceae</taxon>
        <taxon>Nonomuraea</taxon>
    </lineage>
</organism>
<evidence type="ECO:0000313" key="2">
    <source>
        <dbReference type="EMBL" id="MFB9208447.1"/>
    </source>
</evidence>
<sequence>MKRTLLPLALVAACLTALPAPATAAVTPQLTDTFERAHDTHPTYGLNDSLAARQSGKARGVTYSRVSGSWTTTTPPEPYYSQVNHPDYPGKLSFALARSAVRLDAPLDQDQDDAYTVSVTVDPDPKLRGTEGDWSSVMLSRSPASVGYVTSGDVQLGLTVARNGEVQLFRAGNALWSSPLKTTRAADGFRVTLAVTGASKADPSVAVTVNGVGRTTGLGTPVPKPYLYLGAYVSNDKQVSTADDLAVSRVSRFADTFDEAQDTDPGYGLNDALAKRQPPLGTSTYTRVSGDWQSFDSPPPYYSQVNHPEYPGKLSFALRRSAVRLDAPVAPGKDDAFTVSVTVDPDPKLRGTEGDWSSVMLSQNRDSSGYVTNGDVRLGLTVARNGEVQLFRAGNALWSSPLKTTRAADGFRVTLAVTGASKADPSVTVTVNGVGRTTGLGTPVPKPYLYLGAYVSNDKQVSTADDLAVSRVDLYPNLEYFGYFATDALTKWGNHLPEVTGFANLHWVSVSPDWDTPGSGYRIADLVGCPPRSCALYVGEEFFPAENCKWSGPCPIDASLRRWKAFVEMVKPYKDRIGAIYLKDEPQGYGVTNADLQTMATAVKESMGPGKGFGPYPIMLTLAGGDVKPNTLVPAEVDWVGVDEYTADEARLDSLLTTIERMTGGTKRTYLFPPTEVAPYTGRYDTNEKIEAVQQIYYSMARKHPSMIAIMNFGVWVVTSSNPATHPYMIPRTWDTQERYGVAVTVKD</sequence>
<keyword evidence="1" id="KW-0732">Signal</keyword>
<dbReference type="RefSeq" id="WP_189647512.1">
    <property type="nucleotide sequence ID" value="NZ_BMRC01000005.1"/>
</dbReference>
<proteinExistence type="predicted"/>
<dbReference type="Proteomes" id="UP001589647">
    <property type="component" value="Unassembled WGS sequence"/>
</dbReference>